<name>A0A371XHY0_9HYPH</name>
<keyword evidence="2" id="KW-1185">Reference proteome</keyword>
<evidence type="ECO:0000313" key="1">
    <source>
        <dbReference type="EMBL" id="RFC68836.1"/>
    </source>
</evidence>
<sequence>MKPAFAPLCLVLALAGCQSNEGPTGESMSTNDLAGKQPKISQNELEAFCPPVRVRQGTASLSRYARGGDGDPSKLAFQASLGETSRACSRADGNLTINVAAAGRVIAGPAGAPASAVLPIRIAVTRGDEVLYSQLQKQEVAINAQQATQFIFKDPNIVIPIPAERNVMVQLGFDDGAK</sequence>
<dbReference type="EMBL" id="QURN01000003">
    <property type="protein sequence ID" value="RFC68836.1"/>
    <property type="molecule type" value="Genomic_DNA"/>
</dbReference>
<evidence type="ECO:0008006" key="3">
    <source>
        <dbReference type="Google" id="ProtNLM"/>
    </source>
</evidence>
<dbReference type="PROSITE" id="PS51257">
    <property type="entry name" value="PROKAR_LIPOPROTEIN"/>
    <property type="match status" value="1"/>
</dbReference>
<evidence type="ECO:0000313" key="2">
    <source>
        <dbReference type="Proteomes" id="UP000262379"/>
    </source>
</evidence>
<gene>
    <name evidence="1" type="ORF">DY251_04185</name>
</gene>
<proteinExistence type="predicted"/>
<dbReference type="Proteomes" id="UP000262379">
    <property type="component" value="Unassembled WGS sequence"/>
</dbReference>
<reference evidence="2" key="1">
    <citation type="submission" date="2018-08" db="EMBL/GenBank/DDBJ databases">
        <authorList>
            <person name="Im W.T."/>
        </authorList>
    </citation>
    <scope>NUCLEOTIDE SEQUENCE [LARGE SCALE GENOMIC DNA]</scope>
    <source>
        <strain evidence="2">LA-28</strain>
    </source>
</reference>
<protein>
    <recommendedName>
        <fullName evidence="3">PilZ domain-containing protein</fullName>
    </recommendedName>
</protein>
<dbReference type="AlphaFoldDB" id="A0A371XHY0"/>
<accession>A0A371XHY0</accession>
<organism evidence="1 2">
    <name type="scientific">Mesorhizobium denitrificans</name>
    <dbReference type="NCBI Taxonomy" id="2294114"/>
    <lineage>
        <taxon>Bacteria</taxon>
        <taxon>Pseudomonadati</taxon>
        <taxon>Pseudomonadota</taxon>
        <taxon>Alphaproteobacteria</taxon>
        <taxon>Hyphomicrobiales</taxon>
        <taxon>Phyllobacteriaceae</taxon>
        <taxon>Mesorhizobium</taxon>
    </lineage>
</organism>
<comment type="caution">
    <text evidence="1">The sequence shown here is derived from an EMBL/GenBank/DDBJ whole genome shotgun (WGS) entry which is preliminary data.</text>
</comment>